<protein>
    <submittedName>
        <fullName evidence="2">Phytoene desaturase (Neurosporene-forming)</fullName>
        <ecNumber evidence="2">1.3.99.28</ecNumber>
    </submittedName>
</protein>
<dbReference type="AlphaFoldDB" id="A0A2H5XBS2"/>
<dbReference type="SUPFAM" id="SSF51905">
    <property type="entry name" value="FAD/NAD(P)-binding domain"/>
    <property type="match status" value="1"/>
</dbReference>
<reference evidence="3" key="1">
    <citation type="submission" date="2017-09" db="EMBL/GenBank/DDBJ databases">
        <title>Metaegenomics of thermophilic ammonia-oxidizing enrichment culture.</title>
        <authorList>
            <person name="Kato S."/>
            <person name="Suzuki K."/>
        </authorList>
    </citation>
    <scope>NUCLEOTIDE SEQUENCE [LARGE SCALE GENOMIC DNA]</scope>
</reference>
<dbReference type="InterPro" id="IPR045892">
    <property type="entry name" value="CrtISO-like"/>
</dbReference>
<feature type="domain" description="Amine oxidase" evidence="1">
    <location>
        <begin position="2"/>
        <end position="460"/>
    </location>
</feature>
<gene>
    <name evidence="2" type="primary">crtI_2</name>
    <name evidence="2" type="ORF">HRbin17_01143</name>
</gene>
<dbReference type="GO" id="GO:0016491">
    <property type="term" value="F:oxidoreductase activity"/>
    <property type="evidence" value="ECO:0007669"/>
    <property type="project" value="UniProtKB-KW"/>
</dbReference>
<dbReference type="PANTHER" id="PTHR46313">
    <property type="match status" value="1"/>
</dbReference>
<dbReference type="Gene3D" id="3.50.50.60">
    <property type="entry name" value="FAD/NAD(P)-binding domain"/>
    <property type="match status" value="2"/>
</dbReference>
<dbReference type="GO" id="GO:0016116">
    <property type="term" value="P:carotenoid metabolic process"/>
    <property type="evidence" value="ECO:0007669"/>
    <property type="project" value="InterPro"/>
</dbReference>
<name>A0A2H5XBS2_9BACT</name>
<dbReference type="EMBL" id="BEHT01000013">
    <property type="protein sequence ID" value="GBC98629.1"/>
    <property type="molecule type" value="Genomic_DNA"/>
</dbReference>
<dbReference type="EC" id="1.3.99.28" evidence="2"/>
<sequence length="486" mass="53681">MTVLEAHESPGGCAATFCVDGYRFDVGATVAGGFAPDAPMSLLAHWLGIRWDARPVDPVMTVHLPDGTRVVRFSDSQRWGTERRRAFGDAAEAFWRWQERTADALWAFAMMLPPWRPQSQAELRQLTKLIAKFFAEKPSRALLLADAFRPVATHLAIASPQLRLFVDAQLLISVQCTAERANGLFGAAALDLPRRGVVHFRGGMGTLAQTLADTVVRHSGAVIYNCRAKRIVMEGNKPVAVETANSMSIPADIVVANLTPASVVELLGDKAPRWLRYQTPFPYDGWGAFVVYAGVDASAVPPNFCPHHQIITVEPLAESNSAFLSLSPEWDETRAPHGYRAVTISTHTKLAPWWRLWRTDKAAYEQRKQECTERLLAAADRVIPQFREATTRVLAGTPITFQRYTGRPFGWVGGFPQTSLFRCLPPRIATGIWLVGDSVFPGQSTAAVVLGALRVAQAILREWRLCDGSDFFIQSTTMSRLALQGR</sequence>
<keyword evidence="2" id="KW-0560">Oxidoreductase</keyword>
<dbReference type="InterPro" id="IPR036188">
    <property type="entry name" value="FAD/NAD-bd_sf"/>
</dbReference>
<proteinExistence type="predicted"/>
<dbReference type="InterPro" id="IPR002937">
    <property type="entry name" value="Amino_oxidase"/>
</dbReference>
<comment type="caution">
    <text evidence="2">The sequence shown here is derived from an EMBL/GenBank/DDBJ whole genome shotgun (WGS) entry which is preliminary data.</text>
</comment>
<evidence type="ECO:0000313" key="3">
    <source>
        <dbReference type="Proteomes" id="UP000236173"/>
    </source>
</evidence>
<accession>A0A2H5XBS2</accession>
<organism evidence="2 3">
    <name type="scientific">Candidatus Fervidibacter japonicus</name>
    <dbReference type="NCBI Taxonomy" id="2035412"/>
    <lineage>
        <taxon>Bacteria</taxon>
        <taxon>Candidatus Fervidibacterota</taxon>
        <taxon>Candidatus Fervidibacter</taxon>
    </lineage>
</organism>
<dbReference type="Proteomes" id="UP000236173">
    <property type="component" value="Unassembled WGS sequence"/>
</dbReference>
<dbReference type="PANTHER" id="PTHR46313:SF3">
    <property type="entry name" value="PROLYCOPENE ISOMERASE, CHLOROPLASTIC"/>
    <property type="match status" value="1"/>
</dbReference>
<evidence type="ECO:0000313" key="2">
    <source>
        <dbReference type="EMBL" id="GBC98629.1"/>
    </source>
</evidence>
<dbReference type="Pfam" id="PF01593">
    <property type="entry name" value="Amino_oxidase"/>
    <property type="match status" value="1"/>
</dbReference>
<evidence type="ECO:0000259" key="1">
    <source>
        <dbReference type="Pfam" id="PF01593"/>
    </source>
</evidence>